<feature type="chain" id="PRO_5011571767" description="DUF2147 domain-containing protein" evidence="1">
    <location>
        <begin position="24"/>
        <end position="151"/>
    </location>
</feature>
<sequence>MRQLFLTILFLNFSTMLFSQSKADDIVGVWYSPVKEGNVQIFKNGNNYYGKLTYLKHAVDHDGKPVLDVNNPDKEKRKRPLVGILLLKEITFNDKKNKWKGKLYDYDGEKGNTYDSYLTMTKNGSLNIKGFWGLSFFGLNRGLTLKRVDVE</sequence>
<evidence type="ECO:0000313" key="3">
    <source>
        <dbReference type="EMBL" id="SFA50258.1"/>
    </source>
</evidence>
<dbReference type="AlphaFoldDB" id="A0A1I0TEN5"/>
<dbReference type="EMBL" id="FOJM01000009">
    <property type="protein sequence ID" value="SFA50258.1"/>
    <property type="molecule type" value="Genomic_DNA"/>
</dbReference>
<dbReference type="Proteomes" id="UP000198836">
    <property type="component" value="Unassembled WGS sequence"/>
</dbReference>
<accession>A0A1I0TEN5</accession>
<dbReference type="OrthoDB" id="9814399at2"/>
<proteinExistence type="predicted"/>
<organism evidence="3 4">
    <name type="scientific">Pedobacter suwonensis</name>
    <dbReference type="NCBI Taxonomy" id="332999"/>
    <lineage>
        <taxon>Bacteria</taxon>
        <taxon>Pseudomonadati</taxon>
        <taxon>Bacteroidota</taxon>
        <taxon>Sphingobacteriia</taxon>
        <taxon>Sphingobacteriales</taxon>
        <taxon>Sphingobacteriaceae</taxon>
        <taxon>Pedobacter</taxon>
    </lineage>
</organism>
<reference evidence="4" key="1">
    <citation type="submission" date="2016-10" db="EMBL/GenBank/DDBJ databases">
        <authorList>
            <person name="Varghese N."/>
            <person name="Submissions S."/>
        </authorList>
    </citation>
    <scope>NUCLEOTIDE SEQUENCE [LARGE SCALE GENOMIC DNA]</scope>
    <source>
        <strain evidence="4">DSM 18130</strain>
    </source>
</reference>
<evidence type="ECO:0000256" key="1">
    <source>
        <dbReference type="SAM" id="SignalP"/>
    </source>
</evidence>
<feature type="domain" description="DUF2147" evidence="2">
    <location>
        <begin position="28"/>
        <end position="138"/>
    </location>
</feature>
<dbReference type="PANTHER" id="PTHR36919:SF2">
    <property type="entry name" value="BLL6627 PROTEIN"/>
    <property type="match status" value="1"/>
</dbReference>
<evidence type="ECO:0000313" key="4">
    <source>
        <dbReference type="Proteomes" id="UP000198836"/>
    </source>
</evidence>
<dbReference type="PANTHER" id="PTHR36919">
    <property type="entry name" value="BLR1215 PROTEIN"/>
    <property type="match status" value="1"/>
</dbReference>
<dbReference type="InterPro" id="IPR019223">
    <property type="entry name" value="DUF2147"/>
</dbReference>
<dbReference type="Pfam" id="PF09917">
    <property type="entry name" value="DUF2147"/>
    <property type="match status" value="1"/>
</dbReference>
<dbReference type="RefSeq" id="WP_090983873.1">
    <property type="nucleotide sequence ID" value="NZ_CP031708.1"/>
</dbReference>
<gene>
    <name evidence="3" type="ORF">SAMN04488511_10930</name>
</gene>
<dbReference type="Gene3D" id="2.40.128.520">
    <property type="match status" value="1"/>
</dbReference>
<feature type="signal peptide" evidence="1">
    <location>
        <begin position="1"/>
        <end position="23"/>
    </location>
</feature>
<keyword evidence="4" id="KW-1185">Reference proteome</keyword>
<protein>
    <recommendedName>
        <fullName evidence="2">DUF2147 domain-containing protein</fullName>
    </recommendedName>
</protein>
<dbReference type="STRING" id="332999.SAMN04488511_10930"/>
<dbReference type="GeneID" id="96614742"/>
<keyword evidence="1" id="KW-0732">Signal</keyword>
<name>A0A1I0TEN5_9SPHI</name>
<evidence type="ECO:0000259" key="2">
    <source>
        <dbReference type="Pfam" id="PF09917"/>
    </source>
</evidence>